<name>A0ABT3GB30_9BACT</name>
<dbReference type="RefSeq" id="WP_264516678.1">
    <property type="nucleotide sequence ID" value="NZ_JAPDDR010000025.1"/>
</dbReference>
<gene>
    <name evidence="1" type="ORF">OJ996_25945</name>
</gene>
<protein>
    <submittedName>
        <fullName evidence="1">Uncharacterized protein</fullName>
    </submittedName>
</protein>
<sequence length="93" mass="10304">MDFLIYSELDSGTTVRSREAFELQMRRRQFTPDGGENIWALIESEATIESVVSLVRAAAAEAGVILARTLVMPERHDLKRSVEADPKNQGTPG</sequence>
<organism evidence="1 2">
    <name type="scientific">Luteolibacter rhizosphaerae</name>
    <dbReference type="NCBI Taxonomy" id="2989719"/>
    <lineage>
        <taxon>Bacteria</taxon>
        <taxon>Pseudomonadati</taxon>
        <taxon>Verrucomicrobiota</taxon>
        <taxon>Verrucomicrobiia</taxon>
        <taxon>Verrucomicrobiales</taxon>
        <taxon>Verrucomicrobiaceae</taxon>
        <taxon>Luteolibacter</taxon>
    </lineage>
</organism>
<reference evidence="1" key="1">
    <citation type="submission" date="2022-10" db="EMBL/GenBank/DDBJ databases">
        <title>Luteolibacter sp. GHJ8, whole genome shotgun sequencing project.</title>
        <authorList>
            <person name="Zhao G."/>
            <person name="Shen L."/>
        </authorList>
    </citation>
    <scope>NUCLEOTIDE SEQUENCE</scope>
    <source>
        <strain evidence="1">GHJ8</strain>
    </source>
</reference>
<dbReference type="EMBL" id="JAPDDR010000025">
    <property type="protein sequence ID" value="MCW1917059.1"/>
    <property type="molecule type" value="Genomic_DNA"/>
</dbReference>
<evidence type="ECO:0000313" key="2">
    <source>
        <dbReference type="Proteomes" id="UP001165653"/>
    </source>
</evidence>
<keyword evidence="2" id="KW-1185">Reference proteome</keyword>
<evidence type="ECO:0000313" key="1">
    <source>
        <dbReference type="EMBL" id="MCW1917059.1"/>
    </source>
</evidence>
<dbReference type="Proteomes" id="UP001165653">
    <property type="component" value="Unassembled WGS sequence"/>
</dbReference>
<accession>A0ABT3GB30</accession>
<proteinExistence type="predicted"/>
<comment type="caution">
    <text evidence="1">The sequence shown here is derived from an EMBL/GenBank/DDBJ whole genome shotgun (WGS) entry which is preliminary data.</text>
</comment>